<keyword evidence="19" id="KW-0946">Virion</keyword>
<keyword evidence="11" id="KW-0548">Nucleotidyltransferase</keyword>
<dbReference type="Gene3D" id="2.60.120.20">
    <property type="match status" value="3"/>
</dbReference>
<evidence type="ECO:0000256" key="13">
    <source>
        <dbReference type="ARBA" id="ARBA00022707"/>
    </source>
</evidence>
<dbReference type="GO" id="GO:0003724">
    <property type="term" value="F:RNA helicase activity"/>
    <property type="evidence" value="ECO:0007669"/>
    <property type="project" value="InterPro"/>
</dbReference>
<dbReference type="InterPro" id="IPR027417">
    <property type="entry name" value="P-loop_NTPase"/>
</dbReference>
<evidence type="ECO:0000256" key="7">
    <source>
        <dbReference type="ARBA" id="ARBA00022553"/>
    </source>
</evidence>
<dbReference type="InterPro" id="IPR007094">
    <property type="entry name" value="RNA-dir_pol_PSvirus"/>
</dbReference>
<dbReference type="InterPro" id="IPR043128">
    <property type="entry name" value="Rev_trsase/Diguanyl_cyclase"/>
</dbReference>
<feature type="domain" description="SF3 helicase" evidence="27">
    <location>
        <begin position="1357"/>
        <end position="1517"/>
    </location>
</feature>
<evidence type="ECO:0000256" key="6">
    <source>
        <dbReference type="ARBA" id="ARBA00022520"/>
    </source>
</evidence>
<keyword evidence="20" id="KW-1043">Host membrane</keyword>
<keyword evidence="16" id="KW-0347">Helicase</keyword>
<evidence type="ECO:0000256" key="11">
    <source>
        <dbReference type="ARBA" id="ARBA00022695"/>
    </source>
</evidence>
<dbReference type="InterPro" id="IPR033703">
    <property type="entry name" value="Rhv-like"/>
</dbReference>
<keyword evidence="14" id="KW-0547">Nucleotide-binding</keyword>
<dbReference type="PROSITE" id="PS51874">
    <property type="entry name" value="PCV_3C_PRO"/>
    <property type="match status" value="1"/>
</dbReference>
<dbReference type="SUPFAM" id="SSF56672">
    <property type="entry name" value="DNA/RNA polymerases"/>
    <property type="match status" value="1"/>
</dbReference>
<dbReference type="GO" id="GO:0006508">
    <property type="term" value="P:proteolysis"/>
    <property type="evidence" value="ECO:0007669"/>
    <property type="project" value="UniProtKB-KW"/>
</dbReference>
<feature type="compositionally biased region" description="Low complexity" evidence="25">
    <location>
        <begin position="653"/>
        <end position="666"/>
    </location>
</feature>
<keyword evidence="18" id="KW-0067">ATP-binding</keyword>
<dbReference type="SUPFAM" id="SSF52540">
    <property type="entry name" value="P-loop containing nucleoside triphosphate hydrolases"/>
    <property type="match status" value="1"/>
</dbReference>
<keyword evidence="9" id="KW-0645">Protease</keyword>
<keyword evidence="13" id="KW-0519">Myristate</keyword>
<dbReference type="Gene3D" id="4.10.880.10">
    <property type="entry name" value="Poliovirus 3D polymerase Domain 1 (Nucleotidyltransferase)"/>
    <property type="match status" value="2"/>
</dbReference>
<evidence type="ECO:0000256" key="9">
    <source>
        <dbReference type="ARBA" id="ARBA00022670"/>
    </source>
</evidence>
<keyword evidence="17" id="KW-0788">Thiol protease</keyword>
<dbReference type="InterPro" id="IPR000605">
    <property type="entry name" value="Helicase_SF3_ssDNA/RNA_vir"/>
</dbReference>
<evidence type="ECO:0000256" key="24">
    <source>
        <dbReference type="ARBA" id="ARBA00023288"/>
    </source>
</evidence>
<dbReference type="InterPro" id="IPR044067">
    <property type="entry name" value="PCV_3C_PRO"/>
</dbReference>
<feature type="region of interest" description="Disordered" evidence="25">
    <location>
        <begin position="638"/>
        <end position="666"/>
    </location>
</feature>
<dbReference type="PROSITE" id="PS51218">
    <property type="entry name" value="SF3_HELICASE_2"/>
    <property type="match status" value="1"/>
</dbReference>
<dbReference type="GO" id="GO:0004197">
    <property type="term" value="F:cysteine-type endopeptidase activity"/>
    <property type="evidence" value="ECO:0007669"/>
    <property type="project" value="InterPro"/>
</dbReference>
<keyword evidence="10" id="KW-0808">Transferase</keyword>
<keyword evidence="7" id="KW-0597">Phosphoprotein</keyword>
<evidence type="ECO:0000256" key="16">
    <source>
        <dbReference type="ARBA" id="ARBA00022806"/>
    </source>
</evidence>
<dbReference type="GO" id="GO:0003968">
    <property type="term" value="F:RNA-directed RNA polymerase activity"/>
    <property type="evidence" value="ECO:0007669"/>
    <property type="project" value="UniProtKB-KW"/>
</dbReference>
<dbReference type="GO" id="GO:0005198">
    <property type="term" value="F:structural molecule activity"/>
    <property type="evidence" value="ECO:0007669"/>
    <property type="project" value="InterPro"/>
</dbReference>
<dbReference type="Pfam" id="PF00910">
    <property type="entry name" value="RNA_helicase"/>
    <property type="match status" value="1"/>
</dbReference>
<dbReference type="GO" id="GO:0005524">
    <property type="term" value="F:ATP binding"/>
    <property type="evidence" value="ECO:0007669"/>
    <property type="project" value="UniProtKB-KW"/>
</dbReference>
<evidence type="ECO:0000256" key="5">
    <source>
        <dbReference type="ARBA" id="ARBA00022484"/>
    </source>
</evidence>
<dbReference type="Gene3D" id="2.40.10.120">
    <property type="match status" value="1"/>
</dbReference>
<dbReference type="InterPro" id="IPR043502">
    <property type="entry name" value="DNA/RNA_pol_sf"/>
</dbReference>
<dbReference type="InterPro" id="IPR014759">
    <property type="entry name" value="Helicase_SF3_ssRNA_vir"/>
</dbReference>
<evidence type="ECO:0000256" key="23">
    <source>
        <dbReference type="ARBA" id="ARBA00023200"/>
    </source>
</evidence>
<dbReference type="Pfam" id="PF08727">
    <property type="entry name" value="P3A"/>
    <property type="match status" value="1"/>
</dbReference>
<keyword evidence="12" id="KW-1143">T=pseudo3 icosahedral capsid protein</keyword>
<dbReference type="GO" id="GO:0019028">
    <property type="term" value="C:viral capsid"/>
    <property type="evidence" value="ECO:0007669"/>
    <property type="project" value="UniProtKB-KW"/>
</dbReference>
<dbReference type="PROSITE" id="PS50507">
    <property type="entry name" value="RDRP_SSRNA_POS"/>
    <property type="match status" value="1"/>
</dbReference>
<dbReference type="InterPro" id="IPR001205">
    <property type="entry name" value="RNA-dir_pol_C"/>
</dbReference>
<keyword evidence="6" id="KW-0191">Covalent protein-RNA linkage</keyword>
<proteinExistence type="predicted"/>
<keyword evidence="21" id="KW-0693">Viral RNA replication</keyword>
<dbReference type="CDD" id="cd00205">
    <property type="entry name" value="rhv_like"/>
    <property type="match status" value="3"/>
</dbReference>
<dbReference type="InterPro" id="IPR001676">
    <property type="entry name" value="Picornavirus_capsid"/>
</dbReference>
<dbReference type="GO" id="GO:0017111">
    <property type="term" value="F:ribonucleoside triphosphate phosphatase activity"/>
    <property type="evidence" value="ECO:0007669"/>
    <property type="project" value="InterPro"/>
</dbReference>
<evidence type="ECO:0000259" key="27">
    <source>
        <dbReference type="PROSITE" id="PS51218"/>
    </source>
</evidence>
<evidence type="ECO:0000256" key="14">
    <source>
        <dbReference type="ARBA" id="ARBA00022741"/>
    </source>
</evidence>
<evidence type="ECO:0000256" key="8">
    <source>
        <dbReference type="ARBA" id="ARBA00022561"/>
    </source>
</evidence>
<evidence type="ECO:0000256" key="20">
    <source>
        <dbReference type="ARBA" id="ARBA00022870"/>
    </source>
</evidence>
<dbReference type="Gene3D" id="3.30.70.270">
    <property type="match status" value="1"/>
</dbReference>
<feature type="compositionally biased region" description="Basic and acidic residues" evidence="25">
    <location>
        <begin position="81"/>
        <end position="92"/>
    </location>
</feature>
<dbReference type="SUPFAM" id="SSF88633">
    <property type="entry name" value="Positive stranded ssRNA viruses"/>
    <property type="match status" value="2"/>
</dbReference>
<feature type="domain" description="RdRp catalytic" evidence="26">
    <location>
        <begin position="2153"/>
        <end position="2269"/>
    </location>
</feature>
<dbReference type="InterPro" id="IPR029053">
    <property type="entry name" value="Viral_coat"/>
</dbReference>
<dbReference type="InterPro" id="IPR036203">
    <property type="entry name" value="P3A_soluble_dom"/>
</dbReference>
<evidence type="ECO:0000256" key="25">
    <source>
        <dbReference type="SAM" id="MobiDB-lite"/>
    </source>
</evidence>
<evidence type="ECO:0000256" key="18">
    <source>
        <dbReference type="ARBA" id="ARBA00022840"/>
    </source>
</evidence>
<dbReference type="Pfam" id="PF00680">
    <property type="entry name" value="RdRP_1"/>
    <property type="match status" value="1"/>
</dbReference>
<evidence type="ECO:0000256" key="12">
    <source>
        <dbReference type="ARBA" id="ARBA00022706"/>
    </source>
</evidence>
<dbReference type="GO" id="GO:0033644">
    <property type="term" value="C:host cell membrane"/>
    <property type="evidence" value="ECO:0007669"/>
    <property type="project" value="UniProtKB-SubCell"/>
</dbReference>
<dbReference type="EMBL" id="PP711944">
    <property type="protein sequence ID" value="XBH24016.1"/>
    <property type="molecule type" value="Genomic_RNA"/>
</dbReference>
<reference evidence="29" key="2">
    <citation type="submission" date="2024-02" db="EMBL/GenBank/DDBJ databases">
        <authorList>
            <person name="Hu B."/>
        </authorList>
    </citation>
    <scope>NUCLEOTIDE SEQUENCE</scope>
    <source>
        <strain evidence="29">7A/Kenya/BAT0740/2015</strain>
    </source>
</reference>
<evidence type="ECO:0000256" key="4">
    <source>
        <dbReference type="ARBA" id="ARBA00020107"/>
    </source>
</evidence>
<evidence type="ECO:0000259" key="28">
    <source>
        <dbReference type="PROSITE" id="PS51874"/>
    </source>
</evidence>
<protein>
    <recommendedName>
        <fullName evidence="4">Genome polyprotein</fullName>
    </recommendedName>
</protein>
<evidence type="ECO:0000259" key="26">
    <source>
        <dbReference type="PROSITE" id="PS50507"/>
    </source>
</evidence>
<dbReference type="GO" id="GO:0006351">
    <property type="term" value="P:DNA-templated transcription"/>
    <property type="evidence" value="ECO:0007669"/>
    <property type="project" value="InterPro"/>
</dbReference>
<organism evidence="29">
    <name type="scientific">Miniopterus bat picornavirus</name>
    <dbReference type="NCBI Taxonomy" id="3141889"/>
    <lineage>
        <taxon>Viruses</taxon>
        <taxon>Riboviria</taxon>
        <taxon>Orthornavirae</taxon>
        <taxon>Pisuviricota</taxon>
        <taxon>Pisoniviricetes</taxon>
        <taxon>Picornavirales</taxon>
    </lineage>
</organism>
<keyword evidence="22" id="KW-0472">Membrane</keyword>
<dbReference type="Gene3D" id="6.10.20.20">
    <property type="entry name" value="Poliovirus 3A protein-like"/>
    <property type="match status" value="1"/>
</dbReference>
<keyword evidence="23" id="KW-1035">Host cytoplasm</keyword>
<dbReference type="GO" id="GO:0039694">
    <property type="term" value="P:viral RNA genome replication"/>
    <property type="evidence" value="ECO:0007669"/>
    <property type="project" value="InterPro"/>
</dbReference>
<evidence type="ECO:0000256" key="19">
    <source>
        <dbReference type="ARBA" id="ARBA00022844"/>
    </source>
</evidence>
<evidence type="ECO:0000256" key="1">
    <source>
        <dbReference type="ARBA" id="ARBA00004192"/>
    </source>
</evidence>
<accession>A0AAU7E2B7</accession>
<sequence>MAFFFATTSNTNNAQENIENKKQRKSNSYWSQGPVCTRVGDLLVFEHNGKLVIVQHHVVYVSSNRLSQRRHIQRGAAASRADNRTQKDQTAHAGRDIYQINYYGAEYSSAHPQAATTMDPEKFTKPVVDLASKVGPALASPTVEEAGYSDRLSQLTAGNSTITTQEAASAIVAYGKWPEYTQGVGESIDRQTQPGPAVDRFYTLDSVVWSNSTKGWFYNLPGCLADLGVFGQNCAFHFLMRSGFCVHVQVNASAFHQGMLLVAAIPECQSSSGERSNPSGTLSDLDFADYPIAQLTLFPHQLINLRTNNSATIVLPYMNASPSENALSHDYWTLFVVPITPLSFNAGATTTIPITLSIAPMKAQFSGLRNSVPISTYAIEQGIATFDVPGSGQFVTTIRNAGFPALPDFEETPLHEIPGEVTNLLEVMQVDTFCQVSSSGNYLNLDVSNPGAGNKIASWDLSLDSNFLSTTYLSRVTRWFSNYRGSINLTFMFCGSKMATGKILLAYTPPGGEAPASRKDAMLATHMVWDLGLQSACTFTIPWISQTAYRLAHVEGNVLSYRGYVTVFYQTHIVVPPGAPQTCQIVVLASAAQDFVCRVPTDNAYFQGLKNEIKDAVQSSIQTKPVTLEIPAVAGPSVPSNLSVQTGDAPALTAPETGASATTEASTTMETRDLATKFSARETQISNFMSKYALFHKGYIQSGTTTDASNMLKIPLYFSDDATQKAVRSKYRMFTYVRCAYDVNVVLSATGDTQGTPKPIPMVQMIYCPPGCPTPTDASSALWYLPTTPSVFQVANSTISLRIPYMGAASAYASFYNGYENFNPAAAGYGKFPGNFIGTLCFRFAQNGVSANSSKTLLTILSYARPTNVRVWGPRPIVTLKSRSALYVSRGRVLCVPEEDECEEVLEQQPDGTERRRPVNLGPRACVPSKPGYRTTISRAPEHVQFYFDQCYLAKHKEDNNTYHIFPLSTTRALMPVHLYRDEGMLFKKNQVDKSFKVRYRLVWSDFTMDLCCIELDTPFFETVVPVCVSCCRERTWTAIHTSMFNFAMYCGQAVRIGDRTVYADDDDEIGHVQRELLEVKAPIMSGHCGSPLICEHGICGMATAGDGETSWFTEFFLADEISSDVQGPVEEQGIRSYCANIARDMGAAFSSSSMDNIASRMQKAVEGVVLDKVNVKSVVVKKIIQLVVKLITIITMIARSDNKLETAAGLGVLLGIDLLTMDPFKWLEDKVMDLLGYKHRRIPQSRSASQQGMVEWIKDFNAACSAAKGLEWIGEKLLKFWDWLKALFKKEEPLRRRFNRRLEEFPLMMEHMDKIMAARGKYPDEQVLSVCNAIRDLKRLADVYGVERNAATAQIVKYYGKAMSVLQSMTKGRVEPVGLLVHGTPGTGKSLATEVLGRFLCSHLGSARPYSLPPDPKHFDGYAQQPVVIMDDLGQNPDGEDCKLLCQMISSTEFIVPMAALEEKGMAFTSPFVLASTNCQELRPPTVMEPKALKRRFFLDLHIEVQKDYDKKGKLDADSALTQCTTTHCVNFKRCCPLICGKAILLVDKDLGIKYSLDDVASMILREFQARRGCGNKLEALFQGKFDDDLFIPSLDVDESGDEDSGFGPNDWLETDYDRLPNVLKTYEEMKTEGISLPCPREIADLVRAVPDPKVLSYCREQGWLIPAEVERVIVCDDVRKMVDWISVGLAILSSVISLVGFVYLMYKIFATCQGPYNGNAQPVMKKPELRRTAVAQGPDMEFVNKLFKQSLFDVETTHGHFTGLGLYGKWILLPKHAYPDVSIEMDGVGYDIVEVVELECKNGPLELTAVKIDRPVDFRDIRKYIPDHFVKEKDCYLAVNNEYFPRMFCPVGVVSMFGFLNLSHRPTYNTCTYPYPSRTGQCGGVIVKAGKILAMHIGGDGCNGYGAILTKRIIAVLEQGEMTSMAKSDVSINVNTRSSLHPSIFYHVFPGEKEPAALSTHDKRLEVDLEKALFSKYKGNVEVQVPCGQELPENMLVAVEHYTEQIRPLMPRNLQEELTLEEVVYGIEKLDGLDLATSAGYPYCVKGIRKKDLIPPNGEPLTKLQEALDLHGYDLPFTTYIKDELRPKAKVKAGKSRLIECSSLNDTIRMKKVFGRLFQVFHSNPGVATGSAVGCNPDVDWSRFYAEMGEQPLIAFDYSNFDASLHPLWFKALSLVLSKLGYSEDSLKCIDHITFSTHLYKDKIYTVEGGMPSGCSGTSVFNSIINNIILRTLILDVYKHIDLDMFKMIAYGDDVVAVYPYQLDASELARAGAVYGLQMTPPDKESDFSQTSWSNVTFLKRRFVPDEEFPFLVHPVFPMKEIHESIRWTRSAATTQDHVHSLCLLAWHNGEDVYNEFVGKIRSTPIGRVLKLPSYLVLRKAWLDMF</sequence>
<dbReference type="Gene3D" id="1.20.960.20">
    <property type="match status" value="1"/>
</dbReference>
<evidence type="ECO:0000256" key="22">
    <source>
        <dbReference type="ARBA" id="ARBA00023136"/>
    </source>
</evidence>
<comment type="subcellular location">
    <subcellularLocation>
        <location evidence="1">Host cytoplasm</location>
    </subcellularLocation>
    <subcellularLocation>
        <location evidence="3">Host membrane</location>
    </subcellularLocation>
    <subcellularLocation>
        <location evidence="2">Virion</location>
    </subcellularLocation>
</comment>
<dbReference type="Pfam" id="PF22663">
    <property type="entry name" value="Rhv_5"/>
    <property type="match status" value="1"/>
</dbReference>
<dbReference type="SUPFAM" id="SSF89043">
    <property type="entry name" value="Soluble domain of poliovirus core protein 3a"/>
    <property type="match status" value="1"/>
</dbReference>
<feature type="region of interest" description="Disordered" evidence="25">
    <location>
        <begin position="70"/>
        <end position="92"/>
    </location>
</feature>
<evidence type="ECO:0000256" key="2">
    <source>
        <dbReference type="ARBA" id="ARBA00004328"/>
    </source>
</evidence>
<evidence type="ECO:0000256" key="3">
    <source>
        <dbReference type="ARBA" id="ARBA00004551"/>
    </source>
</evidence>
<keyword evidence="8" id="KW-0167">Capsid protein</keyword>
<feature type="domain" description="Peptidase C3" evidence="28">
    <location>
        <begin position="1739"/>
        <end position="1916"/>
    </location>
</feature>
<evidence type="ECO:0000256" key="10">
    <source>
        <dbReference type="ARBA" id="ARBA00022679"/>
    </source>
</evidence>
<name>A0AAU7E2B7_9VIRU</name>
<dbReference type="SUPFAM" id="SSF50494">
    <property type="entry name" value="Trypsin-like serine proteases"/>
    <property type="match status" value="2"/>
</dbReference>
<evidence type="ECO:0000313" key="29">
    <source>
        <dbReference type="EMBL" id="XBH24016.1"/>
    </source>
</evidence>
<dbReference type="InterPro" id="IPR009003">
    <property type="entry name" value="Peptidase_S1_PA"/>
</dbReference>
<evidence type="ECO:0000256" key="21">
    <source>
        <dbReference type="ARBA" id="ARBA00022953"/>
    </source>
</evidence>
<dbReference type="Gene3D" id="2.40.10.10">
    <property type="entry name" value="Trypsin-like serine proteases"/>
    <property type="match status" value="1"/>
</dbReference>
<dbReference type="InterPro" id="IPR014838">
    <property type="entry name" value="P3A"/>
</dbReference>
<dbReference type="InterPro" id="IPR059138">
    <property type="entry name" value="Pico_VP1"/>
</dbReference>
<dbReference type="InterPro" id="IPR000199">
    <property type="entry name" value="Peptidase_C3A/C3B_picornavir"/>
</dbReference>
<dbReference type="Pfam" id="PF00548">
    <property type="entry name" value="Peptidase_C3"/>
    <property type="match status" value="1"/>
</dbReference>
<keyword evidence="15" id="KW-0378">Hydrolase</keyword>
<dbReference type="InterPro" id="IPR043504">
    <property type="entry name" value="Peptidase_S1_PA_chymotrypsin"/>
</dbReference>
<evidence type="ECO:0000256" key="17">
    <source>
        <dbReference type="ARBA" id="ARBA00022807"/>
    </source>
</evidence>
<dbReference type="GO" id="GO:0003723">
    <property type="term" value="F:RNA binding"/>
    <property type="evidence" value="ECO:0007669"/>
    <property type="project" value="InterPro"/>
</dbReference>
<dbReference type="Pfam" id="PF00073">
    <property type="entry name" value="Rhv"/>
    <property type="match status" value="2"/>
</dbReference>
<reference evidence="29" key="1">
    <citation type="journal article" date="2024" name="Microbiome">
        <title>Substantial viral diversity in bats and rodents from East Africa: insights into evolution, recombination, and cocirculation.</title>
        <authorList>
            <person name="Wang D."/>
            <person name="Yang X."/>
            <person name="Ren Z."/>
            <person name="Hu B."/>
            <person name="Zhao H."/>
            <person name="Yang K."/>
            <person name="Shi P."/>
            <person name="Zhang Z."/>
            <person name="Feng Q."/>
            <person name="Nawenja C.V."/>
            <person name="Obanda V."/>
            <person name="Robert K."/>
            <person name="Nalikka B."/>
            <person name="Waruhiu C.N."/>
            <person name="Ochola G.O."/>
            <person name="Onyuok S.O."/>
            <person name="Ochieng H."/>
            <person name="Li B."/>
            <person name="Zhu Y."/>
            <person name="Si H."/>
            <person name="Yin J."/>
            <person name="Kristiansen K."/>
            <person name="Jin X."/>
            <person name="Xu X."/>
            <person name="Xiao M."/>
            <person name="Agwanda B."/>
            <person name="Ommeh S."/>
            <person name="Li J."/>
            <person name="Shi Z.L."/>
        </authorList>
    </citation>
    <scope>NUCLEOTIDE SEQUENCE</scope>
    <source>
        <strain evidence="29">7A/Kenya/BAT0740/2015</strain>
    </source>
</reference>
<evidence type="ECO:0000256" key="15">
    <source>
        <dbReference type="ARBA" id="ARBA00022801"/>
    </source>
</evidence>
<keyword evidence="5" id="KW-0696">RNA-directed RNA polymerase</keyword>
<keyword evidence="24" id="KW-0449">Lipoprotein</keyword>